<organism evidence="2 3">
    <name type="scientific">Zopfia rhizophila CBS 207.26</name>
    <dbReference type="NCBI Taxonomy" id="1314779"/>
    <lineage>
        <taxon>Eukaryota</taxon>
        <taxon>Fungi</taxon>
        <taxon>Dikarya</taxon>
        <taxon>Ascomycota</taxon>
        <taxon>Pezizomycotina</taxon>
        <taxon>Dothideomycetes</taxon>
        <taxon>Dothideomycetes incertae sedis</taxon>
        <taxon>Zopfiaceae</taxon>
        <taxon>Zopfia</taxon>
    </lineage>
</organism>
<feature type="chain" id="PRO_5025458700" evidence="1">
    <location>
        <begin position="18"/>
        <end position="280"/>
    </location>
</feature>
<sequence>MPSKFLTLPFLLAAAYASPVDTVARDDCKPCSPSGAKGTDPPAVGSDLKSMYVDLLGSVKSINFSKREADSSLVDKRDGGLCCRTGSECVNVQGLNIPICYDKFTTNYIFSDGSYGSLTTGEYNAKDGSKVNLITGQYTKSGGESGDIYSGDAAAKPNTATLSIPPQWTASGVGSAIPVTELGSVVVYTTTISGTTITTPTTLSASTVFDGTKAITTIAPKTITAPTTIAPITSVITKTQNAAAASSSSSKGAAGHVSADSSVSFGMSIFTAFMCGIYAL</sequence>
<keyword evidence="3" id="KW-1185">Reference proteome</keyword>
<dbReference type="AlphaFoldDB" id="A0A6A6EW67"/>
<feature type="signal peptide" evidence="1">
    <location>
        <begin position="1"/>
        <end position="17"/>
    </location>
</feature>
<evidence type="ECO:0000313" key="3">
    <source>
        <dbReference type="Proteomes" id="UP000800200"/>
    </source>
</evidence>
<evidence type="ECO:0000313" key="2">
    <source>
        <dbReference type="EMBL" id="KAF2195252.1"/>
    </source>
</evidence>
<reference evidence="2" key="1">
    <citation type="journal article" date="2020" name="Stud. Mycol.">
        <title>101 Dothideomycetes genomes: a test case for predicting lifestyles and emergence of pathogens.</title>
        <authorList>
            <person name="Haridas S."/>
            <person name="Albert R."/>
            <person name="Binder M."/>
            <person name="Bloem J."/>
            <person name="Labutti K."/>
            <person name="Salamov A."/>
            <person name="Andreopoulos B."/>
            <person name="Baker S."/>
            <person name="Barry K."/>
            <person name="Bills G."/>
            <person name="Bluhm B."/>
            <person name="Cannon C."/>
            <person name="Castanera R."/>
            <person name="Culley D."/>
            <person name="Daum C."/>
            <person name="Ezra D."/>
            <person name="Gonzalez J."/>
            <person name="Henrissat B."/>
            <person name="Kuo A."/>
            <person name="Liang C."/>
            <person name="Lipzen A."/>
            <person name="Lutzoni F."/>
            <person name="Magnuson J."/>
            <person name="Mondo S."/>
            <person name="Nolan M."/>
            <person name="Ohm R."/>
            <person name="Pangilinan J."/>
            <person name="Park H.-J."/>
            <person name="Ramirez L."/>
            <person name="Alfaro M."/>
            <person name="Sun H."/>
            <person name="Tritt A."/>
            <person name="Yoshinaga Y."/>
            <person name="Zwiers L.-H."/>
            <person name="Turgeon B."/>
            <person name="Goodwin S."/>
            <person name="Spatafora J."/>
            <person name="Crous P."/>
            <person name="Grigoriev I."/>
        </authorList>
    </citation>
    <scope>NUCLEOTIDE SEQUENCE</scope>
    <source>
        <strain evidence="2">CBS 207.26</strain>
    </source>
</reference>
<protein>
    <submittedName>
        <fullName evidence="2">Uncharacterized protein</fullName>
    </submittedName>
</protein>
<gene>
    <name evidence="2" type="ORF">K469DRAFT_543357</name>
</gene>
<dbReference type="Proteomes" id="UP000800200">
    <property type="component" value="Unassembled WGS sequence"/>
</dbReference>
<name>A0A6A6EW67_9PEZI</name>
<dbReference type="OrthoDB" id="3438781at2759"/>
<accession>A0A6A6EW67</accession>
<dbReference type="EMBL" id="ML994610">
    <property type="protein sequence ID" value="KAF2195252.1"/>
    <property type="molecule type" value="Genomic_DNA"/>
</dbReference>
<evidence type="ECO:0000256" key="1">
    <source>
        <dbReference type="SAM" id="SignalP"/>
    </source>
</evidence>
<keyword evidence="1" id="KW-0732">Signal</keyword>
<proteinExistence type="predicted"/>